<proteinExistence type="predicted"/>
<evidence type="ECO:0000313" key="1">
    <source>
        <dbReference type="EMBL" id="TYJ54516.1"/>
    </source>
</evidence>
<reference evidence="1 2" key="1">
    <citation type="submission" date="2017-05" db="EMBL/GenBank/DDBJ databases">
        <title>The Genome Sequence of Tsuchiyaea wingfieldii DSM 27421.</title>
        <authorList>
            <person name="Cuomo C."/>
            <person name="Passer A."/>
            <person name="Billmyre B."/>
            <person name="Heitman J."/>
        </authorList>
    </citation>
    <scope>NUCLEOTIDE SEQUENCE [LARGE SCALE GENOMIC DNA]</scope>
    <source>
        <strain evidence="1 2">DSM 27421</strain>
    </source>
</reference>
<comment type="caution">
    <text evidence="1">The sequence shown here is derived from an EMBL/GenBank/DDBJ whole genome shotgun (WGS) entry which is preliminary data.</text>
</comment>
<name>A0A5D3AXE2_9TREE</name>
<dbReference type="AlphaFoldDB" id="A0A5D3AXE2"/>
<accession>A0A5D3AXE2</accession>
<dbReference type="EMBL" id="NIDF01000059">
    <property type="protein sequence ID" value="TYJ54516.1"/>
    <property type="molecule type" value="Genomic_DNA"/>
</dbReference>
<keyword evidence="2" id="KW-1185">Reference proteome</keyword>
<sequence>MSFTLTIDNSAQLDLVLANNAPLPGLEFVVINTPSYYASVPANINELSKFIEQKTRLPIRREDLDASFEKRLRTVDGADAVIINIPTSADADYDIEGSVAKAMPAELTPVYFPSAPIGTHHTSLEKTPLDIFSHIHTSSDLELGLQAYNRIAPPTSRVGLSGGRYM</sequence>
<protein>
    <submittedName>
        <fullName evidence="1">Uncharacterized protein</fullName>
    </submittedName>
</protein>
<evidence type="ECO:0000313" key="2">
    <source>
        <dbReference type="Proteomes" id="UP000322245"/>
    </source>
</evidence>
<gene>
    <name evidence="1" type="ORF">B9479_004840</name>
</gene>
<organism evidence="1 2">
    <name type="scientific">Cryptococcus floricola</name>
    <dbReference type="NCBI Taxonomy" id="2591691"/>
    <lineage>
        <taxon>Eukaryota</taxon>
        <taxon>Fungi</taxon>
        <taxon>Dikarya</taxon>
        <taxon>Basidiomycota</taxon>
        <taxon>Agaricomycotina</taxon>
        <taxon>Tremellomycetes</taxon>
        <taxon>Tremellales</taxon>
        <taxon>Cryptococcaceae</taxon>
        <taxon>Cryptococcus</taxon>
    </lineage>
</organism>
<dbReference type="Proteomes" id="UP000322245">
    <property type="component" value="Unassembled WGS sequence"/>
</dbReference>